<dbReference type="Proteomes" id="UP000294902">
    <property type="component" value="Unassembled WGS sequence"/>
</dbReference>
<accession>A0A4V2V080</accession>
<evidence type="ECO:0000313" key="2">
    <source>
        <dbReference type="Proteomes" id="UP000294902"/>
    </source>
</evidence>
<reference evidence="1 2" key="1">
    <citation type="submission" date="2019-03" db="EMBL/GenBank/DDBJ databases">
        <title>Genomic Encyclopedia of Type Strains, Phase IV (KMG-IV): sequencing the most valuable type-strain genomes for metagenomic binning, comparative biology and taxonomic classification.</title>
        <authorList>
            <person name="Goeker M."/>
        </authorList>
    </citation>
    <scope>NUCLEOTIDE SEQUENCE [LARGE SCALE GENOMIC DNA]</scope>
    <source>
        <strain evidence="1 2">DSM 24629</strain>
    </source>
</reference>
<gene>
    <name evidence="1" type="ORF">EDC18_10514</name>
</gene>
<organism evidence="1 2">
    <name type="scientific">Natranaerovirga pectinivora</name>
    <dbReference type="NCBI Taxonomy" id="682400"/>
    <lineage>
        <taxon>Bacteria</taxon>
        <taxon>Bacillati</taxon>
        <taxon>Bacillota</taxon>
        <taxon>Clostridia</taxon>
        <taxon>Lachnospirales</taxon>
        <taxon>Natranaerovirgaceae</taxon>
        <taxon>Natranaerovirga</taxon>
    </lineage>
</organism>
<proteinExistence type="predicted"/>
<keyword evidence="2" id="KW-1185">Reference proteome</keyword>
<dbReference type="AlphaFoldDB" id="A0A4V2V080"/>
<comment type="caution">
    <text evidence="1">The sequence shown here is derived from an EMBL/GenBank/DDBJ whole genome shotgun (WGS) entry which is preliminary data.</text>
</comment>
<dbReference type="EMBL" id="SMAL01000005">
    <property type="protein sequence ID" value="TCT14533.1"/>
    <property type="molecule type" value="Genomic_DNA"/>
</dbReference>
<protein>
    <submittedName>
        <fullName evidence="1">Uncharacterized protein</fullName>
    </submittedName>
</protein>
<dbReference type="RefSeq" id="WP_132252097.1">
    <property type="nucleotide sequence ID" value="NZ_SMAL01000005.1"/>
</dbReference>
<evidence type="ECO:0000313" key="1">
    <source>
        <dbReference type="EMBL" id="TCT14533.1"/>
    </source>
</evidence>
<sequence>MEKNIIKNERLLEVIGFKQKELSSEEIDRIIDRYTRSEVDLLGENDKTAFIKVEELFEVLQGVSISVEQKNRIHSIHRGLHSSANEKTIIYTIVDHKHSNYEKEINGYQTGYGISDDKNYFEFTYFNQQTNNSIILDKLQTNIKKNIPIGILDKIGKDEFLVVGPGRVIDIIDNQVIIFAVKKNFNLYK</sequence>
<name>A0A4V2V080_9FIRM</name>